<dbReference type="STRING" id="2074.BG845_00421"/>
<dbReference type="InterPro" id="IPR008948">
    <property type="entry name" value="L-Aspartase-like"/>
</dbReference>
<protein>
    <submittedName>
        <fullName evidence="3">Adenylosuccinate lyase</fullName>
        <ecNumber evidence="3">4.3.2.2</ecNumber>
    </submittedName>
</protein>
<dbReference type="RefSeq" id="WP_085910772.1">
    <property type="nucleotide sequence ID" value="NZ_AP018920.1"/>
</dbReference>
<dbReference type="PRINTS" id="PR00149">
    <property type="entry name" value="FUMRATELYASE"/>
</dbReference>
<comment type="caution">
    <text evidence="3">The sequence shown here is derived from an EMBL/GenBank/DDBJ whole genome shotgun (WGS) entry which is preliminary data.</text>
</comment>
<accession>A0A1Y2N991</accession>
<dbReference type="SUPFAM" id="SSF48557">
    <property type="entry name" value="L-aspartase-like"/>
    <property type="match status" value="1"/>
</dbReference>
<gene>
    <name evidence="3" type="primary">purB_1</name>
    <name evidence="3" type="ORF">BG845_00421</name>
</gene>
<dbReference type="PRINTS" id="PR00145">
    <property type="entry name" value="ARGSUCLYASE"/>
</dbReference>
<dbReference type="InterPro" id="IPR022761">
    <property type="entry name" value="Fumarate_lyase_N"/>
</dbReference>
<dbReference type="CDD" id="cd01597">
    <property type="entry name" value="pCLME"/>
    <property type="match status" value="1"/>
</dbReference>
<dbReference type="Proteomes" id="UP000194360">
    <property type="component" value="Unassembled WGS sequence"/>
</dbReference>
<dbReference type="AlphaFoldDB" id="A0A1Y2N991"/>
<dbReference type="PANTHER" id="PTHR43172:SF1">
    <property type="entry name" value="ADENYLOSUCCINATE LYASE"/>
    <property type="match status" value="1"/>
</dbReference>
<name>A0A1Y2N991_PSEAH</name>
<evidence type="ECO:0000256" key="1">
    <source>
        <dbReference type="ARBA" id="ARBA00023239"/>
    </source>
</evidence>
<dbReference type="GO" id="GO:0005829">
    <property type="term" value="C:cytosol"/>
    <property type="evidence" value="ECO:0007669"/>
    <property type="project" value="TreeGrafter"/>
</dbReference>
<keyword evidence="4" id="KW-1185">Reference proteome</keyword>
<dbReference type="GO" id="GO:0004018">
    <property type="term" value="F:N6-(1,2-dicarboxyethyl)AMP AMP-lyase (fumarate-forming) activity"/>
    <property type="evidence" value="ECO:0007669"/>
    <property type="project" value="TreeGrafter"/>
</dbReference>
<dbReference type="GO" id="GO:0044208">
    <property type="term" value="P:'de novo' AMP biosynthetic process"/>
    <property type="evidence" value="ECO:0007669"/>
    <property type="project" value="TreeGrafter"/>
</dbReference>
<dbReference type="InterPro" id="IPR000362">
    <property type="entry name" value="Fumarate_lyase_fam"/>
</dbReference>
<feature type="domain" description="Fumarate lyase N-terminal" evidence="2">
    <location>
        <begin position="24"/>
        <end position="296"/>
    </location>
</feature>
<dbReference type="GO" id="GO:0070626">
    <property type="term" value="F:(S)-2-(5-amino-1-(5-phospho-D-ribosyl)imidazole-4-carboxamido) succinate lyase (fumarate-forming) activity"/>
    <property type="evidence" value="ECO:0007669"/>
    <property type="project" value="TreeGrafter"/>
</dbReference>
<dbReference type="InterPro" id="IPR020557">
    <property type="entry name" value="Fumarate_lyase_CS"/>
</dbReference>
<dbReference type="EMBL" id="MIGB01000002">
    <property type="protein sequence ID" value="OSY43478.1"/>
    <property type="molecule type" value="Genomic_DNA"/>
</dbReference>
<dbReference type="PROSITE" id="PS00163">
    <property type="entry name" value="FUMARATE_LYASES"/>
    <property type="match status" value="1"/>
</dbReference>
<dbReference type="PANTHER" id="PTHR43172">
    <property type="entry name" value="ADENYLOSUCCINATE LYASE"/>
    <property type="match status" value="1"/>
</dbReference>
<organism evidence="3 4">
    <name type="scientific">Pseudonocardia autotrophica</name>
    <name type="common">Amycolata autotrophica</name>
    <name type="synonym">Nocardia autotrophica</name>
    <dbReference type="NCBI Taxonomy" id="2074"/>
    <lineage>
        <taxon>Bacteria</taxon>
        <taxon>Bacillati</taxon>
        <taxon>Actinomycetota</taxon>
        <taxon>Actinomycetes</taxon>
        <taxon>Pseudonocardiales</taxon>
        <taxon>Pseudonocardiaceae</taxon>
        <taxon>Pseudonocardia</taxon>
    </lineage>
</organism>
<keyword evidence="1 3" id="KW-0456">Lyase</keyword>
<reference evidence="3 4" key="1">
    <citation type="submission" date="2016-09" db="EMBL/GenBank/DDBJ databases">
        <title>Pseudonocardia autotrophica DSM535, a candidate organism with high potential of specific P450 cytochromes.</title>
        <authorList>
            <person name="Grumaz C."/>
            <person name="Vainshtein Y."/>
            <person name="Kirstahler P."/>
            <person name="Sohn K."/>
        </authorList>
    </citation>
    <scope>NUCLEOTIDE SEQUENCE [LARGE SCALE GENOMIC DNA]</scope>
    <source>
        <strain evidence="3 4">DSM 535</strain>
    </source>
</reference>
<proteinExistence type="predicted"/>
<evidence type="ECO:0000313" key="3">
    <source>
        <dbReference type="EMBL" id="OSY43478.1"/>
    </source>
</evidence>
<evidence type="ECO:0000313" key="4">
    <source>
        <dbReference type="Proteomes" id="UP000194360"/>
    </source>
</evidence>
<dbReference type="Pfam" id="PF00206">
    <property type="entry name" value="Lyase_1"/>
    <property type="match status" value="1"/>
</dbReference>
<dbReference type="OrthoDB" id="9768878at2"/>
<evidence type="ECO:0000259" key="2">
    <source>
        <dbReference type="Pfam" id="PF00206"/>
    </source>
</evidence>
<sequence length="452" mass="49000">MVARLTESPVYAHLWSTPELDRLLGERARWQAWLDVLVVLARVQARAGIVPVRSAEVIAERARVELLDWDLITEQTRRTSHSTLGLIRGLRAVLPPEAREDVYVGATVQDLTDTWFGLLMRDVGDLAVRDVTAVRDTTLRLAHEYRNTPMAGRTHAQPGAPITFGLKAASWADELGRHLDRLREGRDRWAVGQLAGAVGALAFHDVAGGDPLALRAAFCAELGLGDPGISWLTSRDRVAEFGWVLAAVCATTARIGGEVVALQRPEIGELAEPTRPEAVGSITMPHKRNPELGEHLDTLARLARAASGVLLEGTVALHERDGRGWKAEWAALPEVCLLTGTALGLARELVDGLEVYPEAMRDNLARHGDRLASERILGMLSLRLGKHAAQELLHEVLAPTTPGEEAAVDLATAVAARGVATAEEVREWSARPATRAATAMVDIVLQRAGWES</sequence>
<dbReference type="Gene3D" id="1.20.200.10">
    <property type="entry name" value="Fumarase/aspartase (Central domain)"/>
    <property type="match status" value="1"/>
</dbReference>
<dbReference type="EC" id="4.3.2.2" evidence="3"/>